<sequence>MEDWRSGNMGDAFGTSRGQGDGLVELLWCGGHAVMHSQEYEVAPWFQYPVIDDDNGGSLKEDLFSEIFGEIPAASNTAGYCATPPQGGEKRKQSDTDEISSKVIRAAEESNAAAMTMTTSTPAQRTTTGKRRRAAQVHNLSERRRRDRINEKMRALQQLVPHCSNKTDKASMLDEAIQYLKSLQLQVQTMCATGGVMAPAPASGGRRYMQRMASTSSTMPPLRTCVQNDTICAF</sequence>
<proteinExistence type="predicted"/>
<reference evidence="1" key="1">
    <citation type="submission" date="2021-05" db="EMBL/GenBank/DDBJ databases">
        <authorList>
            <person name="Scholz U."/>
            <person name="Mascher M."/>
            <person name="Fiebig A."/>
        </authorList>
    </citation>
    <scope>NUCLEOTIDE SEQUENCE [LARGE SCALE GENOMIC DNA]</scope>
</reference>
<dbReference type="EnsemblPlants" id="AVESA.00010b.r2.7CG0658380.1">
    <property type="protein sequence ID" value="AVESA.00010b.r2.7CG0658380.1.CDS"/>
    <property type="gene ID" value="AVESA.00010b.r2.7CG0658380"/>
</dbReference>
<organism evidence="1 2">
    <name type="scientific">Avena sativa</name>
    <name type="common">Oat</name>
    <dbReference type="NCBI Taxonomy" id="4498"/>
    <lineage>
        <taxon>Eukaryota</taxon>
        <taxon>Viridiplantae</taxon>
        <taxon>Streptophyta</taxon>
        <taxon>Embryophyta</taxon>
        <taxon>Tracheophyta</taxon>
        <taxon>Spermatophyta</taxon>
        <taxon>Magnoliopsida</taxon>
        <taxon>Liliopsida</taxon>
        <taxon>Poales</taxon>
        <taxon>Poaceae</taxon>
        <taxon>BOP clade</taxon>
        <taxon>Pooideae</taxon>
        <taxon>Poodae</taxon>
        <taxon>Poeae</taxon>
        <taxon>Poeae Chloroplast Group 1 (Aveneae type)</taxon>
        <taxon>Aveninae</taxon>
        <taxon>Avena</taxon>
    </lineage>
</organism>
<reference evidence="1" key="2">
    <citation type="submission" date="2025-09" db="UniProtKB">
        <authorList>
            <consortium name="EnsemblPlants"/>
        </authorList>
    </citation>
    <scope>IDENTIFICATION</scope>
</reference>
<dbReference type="Proteomes" id="UP001732700">
    <property type="component" value="Chromosome 7C"/>
</dbReference>
<keyword evidence="2" id="KW-1185">Reference proteome</keyword>
<evidence type="ECO:0000313" key="1">
    <source>
        <dbReference type="EnsemblPlants" id="AVESA.00010b.r2.7CG0658380.1.CDS"/>
    </source>
</evidence>
<protein>
    <submittedName>
        <fullName evidence="1">Uncharacterized protein</fullName>
    </submittedName>
</protein>
<name>A0ACD6A218_AVESA</name>
<accession>A0ACD6A218</accession>
<evidence type="ECO:0000313" key="2">
    <source>
        <dbReference type="Proteomes" id="UP001732700"/>
    </source>
</evidence>